<dbReference type="eggNOG" id="ENOG5032VWQ">
    <property type="taxonomic scope" value="Bacteria"/>
</dbReference>
<name>H8KT31_SOLCM</name>
<dbReference type="OrthoDB" id="965683at2"/>
<dbReference type="AlphaFoldDB" id="H8KT31"/>
<gene>
    <name evidence="2" type="ordered locus">Solca_0470</name>
</gene>
<dbReference type="Proteomes" id="UP000007590">
    <property type="component" value="Chromosome"/>
</dbReference>
<organism evidence="2 3">
    <name type="scientific">Solitalea canadensis (strain ATCC 29591 / DSM 3403 / JCM 21819 / LMG 8368 / NBRC 15130 / NCIMB 12057 / USAM 9D)</name>
    <name type="common">Flexibacter canadensis</name>
    <dbReference type="NCBI Taxonomy" id="929556"/>
    <lineage>
        <taxon>Bacteria</taxon>
        <taxon>Pseudomonadati</taxon>
        <taxon>Bacteroidota</taxon>
        <taxon>Sphingobacteriia</taxon>
        <taxon>Sphingobacteriales</taxon>
        <taxon>Sphingobacteriaceae</taxon>
        <taxon>Solitalea</taxon>
    </lineage>
</organism>
<dbReference type="RefSeq" id="WP_014678830.1">
    <property type="nucleotide sequence ID" value="NC_017770.1"/>
</dbReference>
<feature type="signal peptide" evidence="1">
    <location>
        <begin position="1"/>
        <end position="19"/>
    </location>
</feature>
<reference evidence="2" key="1">
    <citation type="submission" date="2012-02" db="EMBL/GenBank/DDBJ databases">
        <title>The complete genome of Solitalea canadensis DSM 3403.</title>
        <authorList>
            <consortium name="US DOE Joint Genome Institute (JGI-PGF)"/>
            <person name="Lucas S."/>
            <person name="Copeland A."/>
            <person name="Lapidus A."/>
            <person name="Glavina del Rio T."/>
            <person name="Dalin E."/>
            <person name="Tice H."/>
            <person name="Bruce D."/>
            <person name="Goodwin L."/>
            <person name="Pitluck S."/>
            <person name="Peters L."/>
            <person name="Ovchinnikova G."/>
            <person name="Lu M."/>
            <person name="Kyrpides N."/>
            <person name="Mavromatis K."/>
            <person name="Ivanova N."/>
            <person name="Brettin T."/>
            <person name="Detter J.C."/>
            <person name="Han C."/>
            <person name="Larimer F."/>
            <person name="Land M."/>
            <person name="Hauser L."/>
            <person name="Markowitz V."/>
            <person name="Cheng J.-F."/>
            <person name="Hugenholtz P."/>
            <person name="Woyke T."/>
            <person name="Wu D."/>
            <person name="Spring S."/>
            <person name="Schroeder M."/>
            <person name="Kopitz M."/>
            <person name="Brambilla E."/>
            <person name="Klenk H.-P."/>
            <person name="Eisen J.A."/>
        </authorList>
    </citation>
    <scope>NUCLEOTIDE SEQUENCE</scope>
    <source>
        <strain evidence="2">DSM 3403</strain>
    </source>
</reference>
<keyword evidence="3" id="KW-1185">Reference proteome</keyword>
<evidence type="ECO:0000256" key="1">
    <source>
        <dbReference type="SAM" id="SignalP"/>
    </source>
</evidence>
<feature type="chain" id="PRO_5003613376" description="Outer membrane protein beta-barrel domain-containing protein" evidence="1">
    <location>
        <begin position="20"/>
        <end position="252"/>
    </location>
</feature>
<sequence length="252" mass="28399">MKKILLTLALFSGAFSVYAQTNEVESIDEDILKPNKRSFSTELNVNPFNGDLKLNNAINQIKVRYFAQENLALRLGVTANATGDLVDYNNPYGTNSSFYKNERSSTTLGLNFGIEKHFKGTRRLSPYIGADLSLVNKSTKQTITNNGTTITRKGAWVSYYYPDNGSAQQQMTETGYTRYGLNLLAGFDFYIARHFYFGYEFNFGFNKTKNQQLEETQTGTGATNPQFKPETNSSYYSFGSNLQNGIRLGFIF</sequence>
<evidence type="ECO:0000313" key="3">
    <source>
        <dbReference type="Proteomes" id="UP000007590"/>
    </source>
</evidence>
<accession>H8KT31</accession>
<evidence type="ECO:0000313" key="2">
    <source>
        <dbReference type="EMBL" id="AFD05602.1"/>
    </source>
</evidence>
<keyword evidence="1" id="KW-0732">Signal</keyword>
<dbReference type="HOGENOM" id="CLU_096345_0_0_10"/>
<dbReference type="KEGG" id="scn:Solca_0470"/>
<dbReference type="EMBL" id="CP003349">
    <property type="protein sequence ID" value="AFD05602.1"/>
    <property type="molecule type" value="Genomic_DNA"/>
</dbReference>
<evidence type="ECO:0008006" key="4">
    <source>
        <dbReference type="Google" id="ProtNLM"/>
    </source>
</evidence>
<protein>
    <recommendedName>
        <fullName evidence="4">Outer membrane protein beta-barrel domain-containing protein</fullName>
    </recommendedName>
</protein>
<proteinExistence type="predicted"/>
<dbReference type="STRING" id="929556.Solca_0470"/>